<organism evidence="1 2">
    <name type="scientific">Blepharisma stoltei</name>
    <dbReference type="NCBI Taxonomy" id="1481888"/>
    <lineage>
        <taxon>Eukaryota</taxon>
        <taxon>Sar</taxon>
        <taxon>Alveolata</taxon>
        <taxon>Ciliophora</taxon>
        <taxon>Postciliodesmatophora</taxon>
        <taxon>Heterotrichea</taxon>
        <taxon>Heterotrichida</taxon>
        <taxon>Blepharismidae</taxon>
        <taxon>Blepharisma</taxon>
    </lineage>
</organism>
<proteinExistence type="predicted"/>
<reference evidence="1" key="1">
    <citation type="submission" date="2021-09" db="EMBL/GenBank/DDBJ databases">
        <authorList>
            <consortium name="AG Swart"/>
            <person name="Singh M."/>
            <person name="Singh A."/>
            <person name="Seah K."/>
            <person name="Emmerich C."/>
        </authorList>
    </citation>
    <scope>NUCLEOTIDE SEQUENCE</scope>
    <source>
        <strain evidence="1">ATCC30299</strain>
    </source>
</reference>
<dbReference type="AlphaFoldDB" id="A0AAU9JLK0"/>
<dbReference type="SUPFAM" id="SSF144122">
    <property type="entry name" value="Tim10-like"/>
    <property type="match status" value="1"/>
</dbReference>
<comment type="caution">
    <text evidence="1">The sequence shown here is derived from an EMBL/GenBank/DDBJ whole genome shotgun (WGS) entry which is preliminary data.</text>
</comment>
<name>A0AAU9JLK0_9CILI</name>
<keyword evidence="2" id="KW-1185">Reference proteome</keyword>
<accession>A0AAU9JLK0</accession>
<sequence>MEERDIHEYKTSPFDKSLMEGVNEIKGCAKDLVERLEIPYRVLLKSAFECSRDCFSVENYELRESFACKNKCISVLESLKKDQEASFAQFDTALNLCFHSCTKQKRRTPYLSNEAVLCYRDCMERGKQSLIKMEAHFASLYSQYTDTPW</sequence>
<dbReference type="EMBL" id="CAJZBQ010000040">
    <property type="protein sequence ID" value="CAG9326520.1"/>
    <property type="molecule type" value="Genomic_DNA"/>
</dbReference>
<gene>
    <name evidence="1" type="ORF">BSTOLATCC_MIC40945</name>
</gene>
<dbReference type="Proteomes" id="UP001162131">
    <property type="component" value="Unassembled WGS sequence"/>
</dbReference>
<evidence type="ECO:0000313" key="2">
    <source>
        <dbReference type="Proteomes" id="UP001162131"/>
    </source>
</evidence>
<protein>
    <submittedName>
        <fullName evidence="1">Uncharacterized protein</fullName>
    </submittedName>
</protein>
<dbReference type="InterPro" id="IPR035427">
    <property type="entry name" value="Tim10-like_dom_sf"/>
</dbReference>
<evidence type="ECO:0000313" key="1">
    <source>
        <dbReference type="EMBL" id="CAG9326520.1"/>
    </source>
</evidence>